<dbReference type="WBParaSite" id="maker-unitig_26491-snap-gene-0.2-mRNA-1">
    <property type="protein sequence ID" value="maker-unitig_26491-snap-gene-0.2-mRNA-1"/>
    <property type="gene ID" value="maker-unitig_26491-snap-gene-0.2"/>
</dbReference>
<dbReference type="AlphaFoldDB" id="A0A1I8FBA8"/>
<protein>
    <submittedName>
        <fullName evidence="2">Integrase</fullName>
    </submittedName>
</protein>
<reference evidence="2" key="1">
    <citation type="submission" date="2016-11" db="UniProtKB">
        <authorList>
            <consortium name="WormBaseParasite"/>
        </authorList>
    </citation>
    <scope>IDENTIFICATION</scope>
</reference>
<evidence type="ECO:0000313" key="1">
    <source>
        <dbReference type="Proteomes" id="UP000095280"/>
    </source>
</evidence>
<accession>A0A1I8FBA8</accession>
<evidence type="ECO:0000313" key="2">
    <source>
        <dbReference type="WBParaSite" id="maker-unitig_26491-snap-gene-0.2-mRNA-1"/>
    </source>
</evidence>
<organism evidence="1 2">
    <name type="scientific">Macrostomum lignano</name>
    <dbReference type="NCBI Taxonomy" id="282301"/>
    <lineage>
        <taxon>Eukaryota</taxon>
        <taxon>Metazoa</taxon>
        <taxon>Spiralia</taxon>
        <taxon>Lophotrochozoa</taxon>
        <taxon>Platyhelminthes</taxon>
        <taxon>Rhabditophora</taxon>
        <taxon>Macrostomorpha</taxon>
        <taxon>Macrostomida</taxon>
        <taxon>Macrostomidae</taxon>
        <taxon>Macrostomum</taxon>
    </lineage>
</organism>
<keyword evidence="1" id="KW-1185">Reference proteome</keyword>
<dbReference type="Proteomes" id="UP000095280">
    <property type="component" value="Unplaced"/>
</dbReference>
<name>A0A1I8FBA8_9PLAT</name>
<proteinExistence type="predicted"/>
<sequence>KYRHYIQIFRLPKVTEEILRNILLQYASENCCQSSQFIRDLPIIKIETTLAWHYCLETLPGSPLYLLDIRAIR</sequence>